<dbReference type="PANTHER" id="PTHR38790">
    <property type="entry name" value="2EXR DOMAIN-CONTAINING PROTEIN-RELATED"/>
    <property type="match status" value="1"/>
</dbReference>
<protein>
    <submittedName>
        <fullName evidence="2">Uncharacterized protein</fullName>
    </submittedName>
</protein>
<evidence type="ECO:0000256" key="1">
    <source>
        <dbReference type="SAM" id="MobiDB-lite"/>
    </source>
</evidence>
<proteinExistence type="predicted"/>
<dbReference type="AlphaFoldDB" id="A0A8H3UKB9"/>
<name>A0A8H3UKB9_VENIN</name>
<dbReference type="EMBL" id="WNWS01000304">
    <property type="protein sequence ID" value="KAE9971250.1"/>
    <property type="molecule type" value="Genomic_DNA"/>
</dbReference>
<comment type="caution">
    <text evidence="2">The sequence shown here is derived from an EMBL/GenBank/DDBJ whole genome shotgun (WGS) entry which is preliminary data.</text>
</comment>
<feature type="compositionally biased region" description="Basic and acidic residues" evidence="1">
    <location>
        <begin position="90"/>
        <end position="99"/>
    </location>
</feature>
<dbReference type="Proteomes" id="UP000447873">
    <property type="component" value="Unassembled WGS sequence"/>
</dbReference>
<organism evidence="2 3">
    <name type="scientific">Venturia inaequalis</name>
    <name type="common">Apple scab fungus</name>
    <dbReference type="NCBI Taxonomy" id="5025"/>
    <lineage>
        <taxon>Eukaryota</taxon>
        <taxon>Fungi</taxon>
        <taxon>Dikarya</taxon>
        <taxon>Ascomycota</taxon>
        <taxon>Pezizomycotina</taxon>
        <taxon>Dothideomycetes</taxon>
        <taxon>Pleosporomycetidae</taxon>
        <taxon>Venturiales</taxon>
        <taxon>Venturiaceae</taxon>
        <taxon>Venturia</taxon>
    </lineage>
</organism>
<dbReference type="PANTHER" id="PTHR38790:SF9">
    <property type="entry name" value="F-BOX DOMAIN-CONTAINING PROTEIN"/>
    <property type="match status" value="1"/>
</dbReference>
<reference evidence="2 3" key="1">
    <citation type="submission" date="2018-12" db="EMBL/GenBank/DDBJ databases">
        <title>Venturia inaequalis Genome Resource.</title>
        <authorList>
            <person name="Lichtner F.J."/>
        </authorList>
    </citation>
    <scope>NUCLEOTIDE SEQUENCE [LARGE SCALE GENOMIC DNA]</scope>
    <source>
        <strain evidence="2 3">120213</strain>
    </source>
</reference>
<evidence type="ECO:0000313" key="3">
    <source>
        <dbReference type="Proteomes" id="UP000447873"/>
    </source>
</evidence>
<evidence type="ECO:0000313" key="2">
    <source>
        <dbReference type="EMBL" id="KAE9971250.1"/>
    </source>
</evidence>
<feature type="region of interest" description="Disordered" evidence="1">
    <location>
        <begin position="90"/>
        <end position="110"/>
    </location>
</feature>
<gene>
    <name evidence="2" type="ORF">EG328_005761</name>
</gene>
<accession>A0A8H3UKB9</accession>
<sequence length="495" mass="58040">MAQTYDDSNSIRTSRVLEVATQIPKPEQLMKLSSDLQARITSLSPHELSIIGRALAGYSNLVFMKLPPEIREMIYSRLVIPEERTFRSKSIQRENKYQNDEYEEGGMPPRPTQPPARAFYCLSILRNSSIICNEALELMYKNVIYEFEARDNMINIMGNCAIVVHDAKDDIALTRFRQFHLIISAYNLHIDDTGIITFGIAHFFRHIQSILAFSPCVEVQDVLCTLTPQQLRNVRELVCGHYHSHFLELPAEIRDMILKYVVAPETRRVRHAIDGEPRFAEGVLFASRFMNQEAKRVIFENTTYKVEIIERNTELLEYERYAFANFRNVTIEAEMRPWYLNQRRKKSNTISSYLFQVKSILCKRRDRSSMKLRIKFKPSHQRRRRLKHTQDNGAYDPFDPSYQFQERLHMFPFAFADEYEVAWQRAHALRLIQRIRASIGRRAPYVTLESNVEQAGHNISVFRKSPLEVRFKDVKGNRQGLMRLNSKHASHILMK</sequence>